<keyword evidence="1" id="KW-0812">Transmembrane</keyword>
<evidence type="ECO:0000313" key="3">
    <source>
        <dbReference type="Proteomes" id="UP000011996"/>
    </source>
</evidence>
<dbReference type="PATRIC" id="fig|1263868.3.peg.3567"/>
<organism evidence="2 3">
    <name type="scientific">Rhodopirellula europaea SH398</name>
    <dbReference type="NCBI Taxonomy" id="1263868"/>
    <lineage>
        <taxon>Bacteria</taxon>
        <taxon>Pseudomonadati</taxon>
        <taxon>Planctomycetota</taxon>
        <taxon>Planctomycetia</taxon>
        <taxon>Pirellulales</taxon>
        <taxon>Pirellulaceae</taxon>
        <taxon>Rhodopirellula</taxon>
    </lineage>
</organism>
<dbReference type="RefSeq" id="WP_008667818.1">
    <property type="nucleotide sequence ID" value="NZ_ANOF01000103.1"/>
</dbReference>
<dbReference type="EMBL" id="ANOF01000103">
    <property type="protein sequence ID" value="EMI26141.1"/>
    <property type="molecule type" value="Genomic_DNA"/>
</dbReference>
<proteinExistence type="predicted"/>
<feature type="transmembrane region" description="Helical" evidence="1">
    <location>
        <begin position="12"/>
        <end position="30"/>
    </location>
</feature>
<dbReference type="AlphaFoldDB" id="M5S3T0"/>
<feature type="transmembrane region" description="Helical" evidence="1">
    <location>
        <begin position="36"/>
        <end position="57"/>
    </location>
</feature>
<dbReference type="Proteomes" id="UP000011996">
    <property type="component" value="Unassembled WGS sequence"/>
</dbReference>
<protein>
    <submittedName>
        <fullName evidence="2">Putative membrane protein</fullName>
    </submittedName>
</protein>
<keyword evidence="1" id="KW-0472">Membrane</keyword>
<reference evidence="2 3" key="1">
    <citation type="journal article" date="2013" name="Mar. Genomics">
        <title>Expression of sulfatases in Rhodopirellula baltica and the diversity of sulfatases in the genus Rhodopirellula.</title>
        <authorList>
            <person name="Wegner C.E."/>
            <person name="Richter-Heitmann T."/>
            <person name="Klindworth A."/>
            <person name="Klockow C."/>
            <person name="Richter M."/>
            <person name="Achstetter T."/>
            <person name="Glockner F.O."/>
            <person name="Harder J."/>
        </authorList>
    </citation>
    <scope>NUCLEOTIDE SEQUENCE [LARGE SCALE GENOMIC DNA]</scope>
    <source>
        <strain evidence="2 3">SH398</strain>
    </source>
</reference>
<dbReference type="STRING" id="1263868.RESH_03302"/>
<keyword evidence="1" id="KW-1133">Transmembrane helix</keyword>
<name>M5S3T0_9BACT</name>
<evidence type="ECO:0000313" key="2">
    <source>
        <dbReference type="EMBL" id="EMI26141.1"/>
    </source>
</evidence>
<accession>M5S3T0</accession>
<comment type="caution">
    <text evidence="2">The sequence shown here is derived from an EMBL/GenBank/DDBJ whole genome shotgun (WGS) entry which is preliminary data.</text>
</comment>
<gene>
    <name evidence="2" type="ORF">RESH_03302</name>
</gene>
<evidence type="ECO:0000256" key="1">
    <source>
        <dbReference type="SAM" id="Phobius"/>
    </source>
</evidence>
<sequence length="83" mass="9719">MRDARRFRISTLLWLTAYVAISIAVIRFNYIQIFNWIVIPMIGVMLLLFRIAIASVFDRRVRRLPDTPVFPSDDDCRDSGSQE</sequence>